<keyword evidence="6" id="KW-1185">Reference proteome</keyword>
<evidence type="ECO:0000256" key="1">
    <source>
        <dbReference type="ARBA" id="ARBA00004196"/>
    </source>
</evidence>
<protein>
    <submittedName>
        <fullName evidence="5">Sugar-binding protein</fullName>
    </submittedName>
</protein>
<gene>
    <name evidence="5" type="ORF">ACFQNG_08310</name>
</gene>
<comment type="caution">
    <text evidence="5">The sequence shown here is derived from an EMBL/GenBank/DDBJ whole genome shotgun (WGS) entry which is preliminary data.</text>
</comment>
<dbReference type="RefSeq" id="WP_379864447.1">
    <property type="nucleotide sequence ID" value="NZ_JBHTBW010000020.1"/>
</dbReference>
<dbReference type="Pfam" id="PF13407">
    <property type="entry name" value="Peripla_BP_4"/>
    <property type="match status" value="1"/>
</dbReference>
<dbReference type="Gene3D" id="3.40.50.2300">
    <property type="match status" value="2"/>
</dbReference>
<evidence type="ECO:0000256" key="3">
    <source>
        <dbReference type="ARBA" id="ARBA00022729"/>
    </source>
</evidence>
<evidence type="ECO:0000313" key="5">
    <source>
        <dbReference type="EMBL" id="MFC7441157.1"/>
    </source>
</evidence>
<sequence length="335" mass="37032">MAYYRKWVYSFGLFLLILSLSLSIAFSAKALQYNRKLAKRPNTPAASYHFVLIPEEMDNDYWRLVEKGARAAEKKLPVSIEYNGPEQADIETHLKKIDMAIASKVDGIITQGLNESQFTPLINKAIAKGIPVITIDTDAPNSQRIAYIGTDNYLSGYLAGQALIKGTHGQAVVGIITGRFDAEHQKLRVQGFRDAVKQAPGIRIAAVEESNITRIEAAEKASKILHEHPDVTAFYGTSALDAIGIAQVVEEIDDKSFYIIGFDTLPETLDLLKRGKIQATVVQTPYEMGYKSVKLMLDIIKGKRVSTVNHTETKVIGKEDLPLQEATVEWSVPAP</sequence>
<dbReference type="Proteomes" id="UP001596500">
    <property type="component" value="Unassembled WGS sequence"/>
</dbReference>
<comment type="similarity">
    <text evidence="2">Belongs to the bacterial solute-binding protein 2 family.</text>
</comment>
<dbReference type="PANTHER" id="PTHR46847:SF1">
    <property type="entry name" value="D-ALLOSE-BINDING PERIPLASMIC PROTEIN-RELATED"/>
    <property type="match status" value="1"/>
</dbReference>
<dbReference type="PANTHER" id="PTHR46847">
    <property type="entry name" value="D-ALLOSE-BINDING PERIPLASMIC PROTEIN-RELATED"/>
    <property type="match status" value="1"/>
</dbReference>
<evidence type="ECO:0000313" key="6">
    <source>
        <dbReference type="Proteomes" id="UP001596500"/>
    </source>
</evidence>
<dbReference type="EMBL" id="JBHTBW010000020">
    <property type="protein sequence ID" value="MFC7441157.1"/>
    <property type="molecule type" value="Genomic_DNA"/>
</dbReference>
<keyword evidence="3" id="KW-0732">Signal</keyword>
<reference evidence="6" key="1">
    <citation type="journal article" date="2019" name="Int. J. Syst. Evol. Microbiol.">
        <title>The Global Catalogue of Microorganisms (GCM) 10K type strain sequencing project: providing services to taxonomists for standard genome sequencing and annotation.</title>
        <authorList>
            <consortium name="The Broad Institute Genomics Platform"/>
            <consortium name="The Broad Institute Genome Sequencing Center for Infectious Disease"/>
            <person name="Wu L."/>
            <person name="Ma J."/>
        </authorList>
    </citation>
    <scope>NUCLEOTIDE SEQUENCE [LARGE SCALE GENOMIC DNA]</scope>
    <source>
        <strain evidence="6">CGMCC 1.12942</strain>
    </source>
</reference>
<feature type="domain" description="Periplasmic binding protein" evidence="4">
    <location>
        <begin position="50"/>
        <end position="303"/>
    </location>
</feature>
<accession>A0ABW2RJF4</accession>
<dbReference type="SUPFAM" id="SSF53822">
    <property type="entry name" value="Periplasmic binding protein-like I"/>
    <property type="match status" value="1"/>
</dbReference>
<comment type="subcellular location">
    <subcellularLocation>
        <location evidence="1">Cell envelope</location>
    </subcellularLocation>
</comment>
<dbReference type="InterPro" id="IPR028082">
    <property type="entry name" value="Peripla_BP_I"/>
</dbReference>
<evidence type="ECO:0000259" key="4">
    <source>
        <dbReference type="Pfam" id="PF13407"/>
    </source>
</evidence>
<proteinExistence type="inferred from homology"/>
<dbReference type="CDD" id="cd06314">
    <property type="entry name" value="PBP1_tmGBP"/>
    <property type="match status" value="1"/>
</dbReference>
<name>A0ABW2RJF4_9BACL</name>
<evidence type="ECO:0000256" key="2">
    <source>
        <dbReference type="ARBA" id="ARBA00007639"/>
    </source>
</evidence>
<dbReference type="InterPro" id="IPR025997">
    <property type="entry name" value="SBP_2_dom"/>
</dbReference>
<organism evidence="5 6">
    <name type="scientific">Laceyella putida</name>
    <dbReference type="NCBI Taxonomy" id="110101"/>
    <lineage>
        <taxon>Bacteria</taxon>
        <taxon>Bacillati</taxon>
        <taxon>Bacillota</taxon>
        <taxon>Bacilli</taxon>
        <taxon>Bacillales</taxon>
        <taxon>Thermoactinomycetaceae</taxon>
        <taxon>Laceyella</taxon>
    </lineage>
</organism>